<keyword evidence="5" id="KW-1185">Reference proteome</keyword>
<proteinExistence type="predicted"/>
<evidence type="ECO:0000313" key="4">
    <source>
        <dbReference type="Ensembl" id="ENSMLEP00000019134.1"/>
    </source>
</evidence>
<protein>
    <recommendedName>
        <fullName evidence="3">MAGE domain-containing protein</fullName>
    </recommendedName>
</protein>
<dbReference type="Proteomes" id="UP000233140">
    <property type="component" value="Unassembled WGS sequence"/>
</dbReference>
<dbReference type="PROSITE" id="PS50838">
    <property type="entry name" value="MAGE"/>
    <property type="match status" value="1"/>
</dbReference>
<feature type="region of interest" description="Disordered" evidence="1">
    <location>
        <begin position="82"/>
        <end position="122"/>
    </location>
</feature>
<dbReference type="GO" id="GO:0005634">
    <property type="term" value="C:nucleus"/>
    <property type="evidence" value="ECO:0007669"/>
    <property type="project" value="TreeGrafter"/>
</dbReference>
<name>A0A2K5YUC5_MANLE</name>
<dbReference type="Gene3D" id="1.10.10.1210">
    <property type="entry name" value="MAGE homology domain, winged helix WH2 motif"/>
    <property type="match status" value="1"/>
</dbReference>
<dbReference type="Pfam" id="PF01454">
    <property type="entry name" value="MAGE"/>
    <property type="match status" value="1"/>
</dbReference>
<evidence type="ECO:0000259" key="3">
    <source>
        <dbReference type="PROSITE" id="PS50838"/>
    </source>
</evidence>
<feature type="domain" description="MAGE" evidence="3">
    <location>
        <begin position="130"/>
        <end position="323"/>
    </location>
</feature>
<dbReference type="GO" id="GO:0042826">
    <property type="term" value="F:histone deacetylase binding"/>
    <property type="evidence" value="ECO:0007669"/>
    <property type="project" value="TreeGrafter"/>
</dbReference>
<dbReference type="AlphaFoldDB" id="A0A2K5YUC5"/>
<dbReference type="FunFam" id="1.10.10.1210:FF:000001">
    <property type="entry name" value="melanoma-associated antigen D1"/>
    <property type="match status" value="1"/>
</dbReference>
<sequence length="329" mass="36591">MLHLSPGLWVSIVQLLPTLLPAVLTRVSLPLEQRSQHCKPEEGLEARGEALGLVGAQVPVTEEQETASSSSTLVEVTLGEVSAADPQGASTLPTTNNYTPWSQSDEDSSSQEEEGPSTFPDLESGFQAALSRKVAELVHFLLLKYRARERVTKAEMLESYFFPVIFSKASEYLQLVFGIEVMEVVPVGHLYILVTCLGLSYNGLLGENQIMPTTDLLIIILATVAIEGDGAPEEKVWEELSVLELSGRREDSVLANPSKLLTQVLVQENYLEYRQVPFSDHACYEFLWGPRALVETSYVKVLYHMLKITGEPQISYPPLHEWAWREGEE</sequence>
<dbReference type="FunFam" id="1.10.10.1200:FF:000007">
    <property type="entry name" value="Melanoma-associated antigen C2"/>
    <property type="match status" value="1"/>
</dbReference>
<evidence type="ECO:0000313" key="5">
    <source>
        <dbReference type="Proteomes" id="UP000233140"/>
    </source>
</evidence>
<evidence type="ECO:0000256" key="1">
    <source>
        <dbReference type="SAM" id="MobiDB-lite"/>
    </source>
</evidence>
<dbReference type="Ensembl" id="ENSMLET00000042622.1">
    <property type="protein sequence ID" value="ENSMLEP00000019134.1"/>
    <property type="gene ID" value="ENSMLEG00000033777.1"/>
</dbReference>
<dbReference type="PANTHER" id="PTHR11736:SF74">
    <property type="entry name" value="MELANOMA-ASSOCIATED ANTIGEN 2"/>
    <property type="match status" value="1"/>
</dbReference>
<dbReference type="Pfam" id="PF12440">
    <property type="entry name" value="MAGE_N"/>
    <property type="match status" value="1"/>
</dbReference>
<dbReference type="PANTHER" id="PTHR11736">
    <property type="entry name" value="MELANOMA-ASSOCIATED ANTIGEN MAGE ANTIGEN"/>
    <property type="match status" value="1"/>
</dbReference>
<dbReference type="InterPro" id="IPR041899">
    <property type="entry name" value="MAGE_WH2"/>
</dbReference>
<dbReference type="InterPro" id="IPR021072">
    <property type="entry name" value="MAGE_N"/>
</dbReference>
<organism evidence="4 5">
    <name type="scientific">Mandrillus leucophaeus</name>
    <name type="common">Drill</name>
    <name type="synonym">Papio leucophaeus</name>
    <dbReference type="NCBI Taxonomy" id="9568"/>
    <lineage>
        <taxon>Eukaryota</taxon>
        <taxon>Metazoa</taxon>
        <taxon>Chordata</taxon>
        <taxon>Craniata</taxon>
        <taxon>Vertebrata</taxon>
        <taxon>Euteleostomi</taxon>
        <taxon>Mammalia</taxon>
        <taxon>Eutheria</taxon>
        <taxon>Euarchontoglires</taxon>
        <taxon>Primates</taxon>
        <taxon>Haplorrhini</taxon>
        <taxon>Catarrhini</taxon>
        <taxon>Cercopithecidae</taxon>
        <taxon>Cercopithecinae</taxon>
        <taxon>Mandrillus</taxon>
    </lineage>
</organism>
<dbReference type="SMART" id="SM01392">
    <property type="entry name" value="MAGE_N"/>
    <property type="match status" value="1"/>
</dbReference>
<dbReference type="InterPro" id="IPR041898">
    <property type="entry name" value="MAGE_WH1"/>
</dbReference>
<feature type="chain" id="PRO_5014442191" description="MAGE domain-containing protein" evidence="2">
    <location>
        <begin position="26"/>
        <end position="329"/>
    </location>
</feature>
<accession>A0A2K5YUC5</accession>
<dbReference type="Gene3D" id="1.10.10.1200">
    <property type="entry name" value="MAGE homology domain, winged helix WH1 motif"/>
    <property type="match status" value="1"/>
</dbReference>
<dbReference type="InterPro" id="IPR037445">
    <property type="entry name" value="MAGE"/>
</dbReference>
<dbReference type="SMART" id="SM01373">
    <property type="entry name" value="MAGE"/>
    <property type="match status" value="1"/>
</dbReference>
<dbReference type="InterPro" id="IPR002190">
    <property type="entry name" value="MHD_dom"/>
</dbReference>
<feature type="compositionally biased region" description="Acidic residues" evidence="1">
    <location>
        <begin position="104"/>
        <end position="115"/>
    </location>
</feature>
<dbReference type="GeneTree" id="ENSGT00940000164673"/>
<feature type="signal peptide" evidence="2">
    <location>
        <begin position="1"/>
        <end position="25"/>
    </location>
</feature>
<keyword evidence="2" id="KW-0732">Signal</keyword>
<feature type="compositionally biased region" description="Polar residues" evidence="1">
    <location>
        <begin position="88"/>
        <end position="101"/>
    </location>
</feature>
<reference evidence="4" key="2">
    <citation type="submission" date="2025-09" db="UniProtKB">
        <authorList>
            <consortium name="Ensembl"/>
        </authorList>
    </citation>
    <scope>IDENTIFICATION</scope>
</reference>
<dbReference type="STRING" id="9568.ENSMLEP00000019134"/>
<evidence type="ECO:0000256" key="2">
    <source>
        <dbReference type="SAM" id="SignalP"/>
    </source>
</evidence>
<reference evidence="4" key="1">
    <citation type="submission" date="2025-08" db="UniProtKB">
        <authorList>
            <consortium name="Ensembl"/>
        </authorList>
    </citation>
    <scope>IDENTIFICATION</scope>
</reference>
<dbReference type="OMA" id="HEWAWRE"/>
<dbReference type="GO" id="GO:0000122">
    <property type="term" value="P:negative regulation of transcription by RNA polymerase II"/>
    <property type="evidence" value="ECO:0007669"/>
    <property type="project" value="TreeGrafter"/>
</dbReference>